<dbReference type="Proteomes" id="UP000295504">
    <property type="component" value="Unassembled WGS sequence"/>
</dbReference>
<dbReference type="EMBL" id="SLYC01000042">
    <property type="protein sequence ID" value="TCP98385.1"/>
    <property type="molecule type" value="Genomic_DNA"/>
</dbReference>
<evidence type="ECO:0000313" key="6">
    <source>
        <dbReference type="Proteomes" id="UP000295504"/>
    </source>
</evidence>
<dbReference type="AlphaFoldDB" id="A0A4R2T860"/>
<dbReference type="GO" id="GO:0008168">
    <property type="term" value="F:methyltransferase activity"/>
    <property type="evidence" value="ECO:0007669"/>
    <property type="project" value="UniProtKB-KW"/>
</dbReference>
<dbReference type="GO" id="GO:0003723">
    <property type="term" value="F:RNA binding"/>
    <property type="evidence" value="ECO:0007669"/>
    <property type="project" value="UniProtKB-KW"/>
</dbReference>
<dbReference type="Gene3D" id="3.40.50.150">
    <property type="entry name" value="Vaccinia Virus protein VP39"/>
    <property type="match status" value="1"/>
</dbReference>
<dbReference type="RefSeq" id="WP_132849403.1">
    <property type="nucleotide sequence ID" value="NZ_CP058648.1"/>
</dbReference>
<organism evidence="5 6">
    <name type="scientific">Serpentinicella alkaliphila</name>
    <dbReference type="NCBI Taxonomy" id="1734049"/>
    <lineage>
        <taxon>Bacteria</taxon>
        <taxon>Bacillati</taxon>
        <taxon>Bacillota</taxon>
        <taxon>Clostridia</taxon>
        <taxon>Peptostreptococcales</taxon>
        <taxon>Natronincolaceae</taxon>
        <taxon>Serpentinicella</taxon>
    </lineage>
</organism>
<protein>
    <submittedName>
        <fullName evidence="5">Phospholipid N-methyltransferase</fullName>
    </submittedName>
</protein>
<comment type="caution">
    <text evidence="5">The sequence shown here is derived from an EMBL/GenBank/DDBJ whole genome shotgun (WGS) entry which is preliminary data.</text>
</comment>
<accession>A0A4R2T860</accession>
<name>A0A4R2T860_9FIRM</name>
<gene>
    <name evidence="5" type="ORF">EDD79_104221</name>
</gene>
<dbReference type="Pfam" id="PF00398">
    <property type="entry name" value="RrnaAD"/>
    <property type="match status" value="1"/>
</dbReference>
<evidence type="ECO:0000256" key="2">
    <source>
        <dbReference type="ARBA" id="ARBA00022679"/>
    </source>
</evidence>
<dbReference type="InterPro" id="IPR001737">
    <property type="entry name" value="KsgA/Erm"/>
</dbReference>
<keyword evidence="3" id="KW-0949">S-adenosyl-L-methionine</keyword>
<reference evidence="5 6" key="1">
    <citation type="submission" date="2019-03" db="EMBL/GenBank/DDBJ databases">
        <title>Genomic Encyclopedia of Type Strains, Phase IV (KMG-IV): sequencing the most valuable type-strain genomes for metagenomic binning, comparative biology and taxonomic classification.</title>
        <authorList>
            <person name="Goeker M."/>
        </authorList>
    </citation>
    <scope>NUCLEOTIDE SEQUENCE [LARGE SCALE GENOMIC DNA]</scope>
    <source>
        <strain evidence="5 6">DSM 100013</strain>
    </source>
</reference>
<sequence length="189" mass="22254">MNKEYKLFIKNFINQPNIIGSIAPSSRFLCSSMLKGIDFNKAKCIVEYGAGTGRFTKEIIKRKKKETLFLSFELNKSLYENLKAYEDKENNVWIINDSAEFVKGYLKRLGGERIDYVVSGLPFTVLPKDMAYRIMHHTFDILENNGEFRTFQYSTYYLKSFKDLFPYVNLRFQMINIPPAFIYYCKKTI</sequence>
<proteinExistence type="predicted"/>
<dbReference type="GO" id="GO:0032259">
    <property type="term" value="P:methylation"/>
    <property type="evidence" value="ECO:0007669"/>
    <property type="project" value="UniProtKB-KW"/>
</dbReference>
<dbReference type="SUPFAM" id="SSF53335">
    <property type="entry name" value="S-adenosyl-L-methionine-dependent methyltransferases"/>
    <property type="match status" value="1"/>
</dbReference>
<keyword evidence="1 5" id="KW-0489">Methyltransferase</keyword>
<evidence type="ECO:0000256" key="3">
    <source>
        <dbReference type="ARBA" id="ARBA00022691"/>
    </source>
</evidence>
<evidence type="ECO:0000256" key="1">
    <source>
        <dbReference type="ARBA" id="ARBA00022603"/>
    </source>
</evidence>
<dbReference type="OrthoDB" id="9805585at2"/>
<evidence type="ECO:0000313" key="5">
    <source>
        <dbReference type="EMBL" id="TCP98385.1"/>
    </source>
</evidence>
<dbReference type="InterPro" id="IPR029063">
    <property type="entry name" value="SAM-dependent_MTases_sf"/>
</dbReference>
<keyword evidence="6" id="KW-1185">Reference proteome</keyword>
<keyword evidence="4" id="KW-0694">RNA-binding</keyword>
<evidence type="ECO:0000256" key="4">
    <source>
        <dbReference type="ARBA" id="ARBA00022884"/>
    </source>
</evidence>
<keyword evidence="2 5" id="KW-0808">Transferase</keyword>